<evidence type="ECO:0000256" key="2">
    <source>
        <dbReference type="ARBA" id="ARBA00012190"/>
    </source>
</evidence>
<comment type="similarity">
    <text evidence="11">Belongs to the class I-like SAM-binding methyltransferase superfamily. DOT1 family.</text>
</comment>
<dbReference type="GO" id="GO:0005634">
    <property type="term" value="C:nucleus"/>
    <property type="evidence" value="ECO:0007669"/>
    <property type="project" value="UniProtKB-SubCell"/>
</dbReference>
<evidence type="ECO:0000256" key="11">
    <source>
        <dbReference type="RuleBase" id="RU271113"/>
    </source>
</evidence>
<name>A0A8H3D711_9AGAM</name>
<keyword evidence="7 11" id="KW-0156">Chromatin regulator</keyword>
<dbReference type="InterPro" id="IPR029063">
    <property type="entry name" value="SAM-dependent_MTases_sf"/>
</dbReference>
<evidence type="ECO:0000256" key="6">
    <source>
        <dbReference type="ARBA" id="ARBA00022691"/>
    </source>
</evidence>
<dbReference type="GO" id="GO:0006281">
    <property type="term" value="P:DNA repair"/>
    <property type="evidence" value="ECO:0007669"/>
    <property type="project" value="TreeGrafter"/>
</dbReference>
<proteinExistence type="inferred from homology"/>
<comment type="catalytic activity">
    <reaction evidence="10 11">
        <text>L-lysyl(79)-[histone H3] + 3 S-adenosyl-L-methionine = N(6),N(6),N(6)-trimethyl-L-lysyl(79)-[histone H3] + 3 S-adenosyl-L-homocysteine + 3 H(+)</text>
        <dbReference type="Rhea" id="RHEA:60328"/>
        <dbReference type="Rhea" id="RHEA-COMP:15549"/>
        <dbReference type="Rhea" id="RHEA-COMP:15552"/>
        <dbReference type="ChEBI" id="CHEBI:15378"/>
        <dbReference type="ChEBI" id="CHEBI:29969"/>
        <dbReference type="ChEBI" id="CHEBI:57856"/>
        <dbReference type="ChEBI" id="CHEBI:59789"/>
        <dbReference type="ChEBI" id="CHEBI:61961"/>
        <dbReference type="EC" id="2.1.1.360"/>
    </reaction>
</comment>
<accession>A0A8H3D711</accession>
<dbReference type="InterPro" id="IPR025789">
    <property type="entry name" value="DOT1_dom"/>
</dbReference>
<dbReference type="PANTHER" id="PTHR21451:SF0">
    <property type="entry name" value="HISTONE-LYSINE N-METHYLTRANSFERASE, H3 LYSINE-79 SPECIFIC"/>
    <property type="match status" value="1"/>
</dbReference>
<dbReference type="FunFam" id="3.40.50.150:FF:000033">
    <property type="entry name" value="Histone-lysine N-methyltransferase, H3 lysine-79 specific"/>
    <property type="match status" value="1"/>
</dbReference>
<feature type="compositionally biased region" description="Basic and acidic residues" evidence="12">
    <location>
        <begin position="78"/>
        <end position="90"/>
    </location>
</feature>
<feature type="compositionally biased region" description="Low complexity" evidence="12">
    <location>
        <begin position="36"/>
        <end position="45"/>
    </location>
</feature>
<evidence type="ECO:0000313" key="14">
    <source>
        <dbReference type="EMBL" id="CAE6513291.1"/>
    </source>
</evidence>
<dbReference type="Pfam" id="PF08123">
    <property type="entry name" value="DOT1"/>
    <property type="match status" value="1"/>
</dbReference>
<evidence type="ECO:0000256" key="4">
    <source>
        <dbReference type="ARBA" id="ARBA00022603"/>
    </source>
</evidence>
<evidence type="ECO:0000256" key="7">
    <source>
        <dbReference type="ARBA" id="ARBA00022853"/>
    </source>
</evidence>
<dbReference type="EC" id="2.1.1.360" evidence="2 11"/>
<dbReference type="InterPro" id="IPR030445">
    <property type="entry name" value="H3-K79_meTrfase"/>
</dbReference>
<dbReference type="GO" id="GO:0000077">
    <property type="term" value="P:DNA damage checkpoint signaling"/>
    <property type="evidence" value="ECO:0007669"/>
    <property type="project" value="TreeGrafter"/>
</dbReference>
<feature type="region of interest" description="Disordered" evidence="12">
    <location>
        <begin position="26"/>
        <end position="115"/>
    </location>
</feature>
<dbReference type="Gene3D" id="3.40.50.150">
    <property type="entry name" value="Vaccinia Virus protein VP39"/>
    <property type="match status" value="1"/>
</dbReference>
<dbReference type="AlphaFoldDB" id="A0A8H3D711"/>
<comment type="caution">
    <text evidence="14">The sequence shown here is derived from an EMBL/GenBank/DDBJ whole genome shotgun (WGS) entry which is preliminary data.</text>
</comment>
<evidence type="ECO:0000256" key="9">
    <source>
        <dbReference type="ARBA" id="ARBA00029821"/>
    </source>
</evidence>
<gene>
    <name evidence="14" type="ORF">RDB_LOCUS155708</name>
</gene>
<evidence type="ECO:0000256" key="3">
    <source>
        <dbReference type="ARBA" id="ARBA00020987"/>
    </source>
</evidence>
<dbReference type="Proteomes" id="UP000663843">
    <property type="component" value="Unassembled WGS sequence"/>
</dbReference>
<sequence length="572" mass="64410">MLSIITPPVHPPSVALTKQSVADDLLPRVLTHPDPDSSATSPAPSIDLPPTVIKKRKREPSDKPPKLTKPKKRTNTAPKEKRVQRLREESAPLSDSAVRNRSRTRERCATSQRMGSLEATLPVDQWWRDPPEPGTATEPSPVAARKHVQSIDIIRPKWKGYRPWFKNPQNPDDPAWKVGPDHIPFAELEYPGNNSTEVYALVDALDHDDYQPLKDLFLTIDTIAGSYMDDVDRTLIGYTNPTLAHSSDSSTHSPPSSKGHPHSPGLKPRELSPEPAPSADHEIPVYRRLIRARNAQDGPQFMQALDTLNGYIRALRPKMLQGIRTKWTGIPPPVWKRVCEEGYQRGVGPRMRELIKYKQWTSGVYGELMQPFISEVVHRCGLGPGKVFVDLGSGVAHTLMQASLQSGCTSYGVELSPPAASIAKDHEHEFNNRLEMWDLCCSEYKHIEGDMLESKEVVEWIRKADVILVNNFVFEELLNERLTCLFLDARDGTQIVSLKCFLDRGFKITERTISSPQAILKVEERDWTAGAVSWSNTTGTYYVHTVDRSNLQAEEERLNAARSRPSRRRQAQ</sequence>
<feature type="compositionally biased region" description="Low complexity" evidence="12">
    <location>
        <begin position="245"/>
        <end position="264"/>
    </location>
</feature>
<reference evidence="14" key="1">
    <citation type="submission" date="2021-01" db="EMBL/GenBank/DDBJ databases">
        <authorList>
            <person name="Kaushik A."/>
        </authorList>
    </citation>
    <scope>NUCLEOTIDE SEQUENCE</scope>
    <source>
        <strain evidence="14">AG2-2IIIB</strain>
    </source>
</reference>
<evidence type="ECO:0000256" key="8">
    <source>
        <dbReference type="ARBA" id="ARBA00023242"/>
    </source>
</evidence>
<dbReference type="PANTHER" id="PTHR21451">
    <property type="entry name" value="HISTONE H3 METHYLTRANSFERASE"/>
    <property type="match status" value="1"/>
</dbReference>
<keyword evidence="4 11" id="KW-0489">Methyltransferase</keyword>
<dbReference type="PROSITE" id="PS51569">
    <property type="entry name" value="DOT1"/>
    <property type="match status" value="1"/>
</dbReference>
<keyword evidence="8 11" id="KW-0539">Nucleus</keyword>
<evidence type="ECO:0000259" key="13">
    <source>
        <dbReference type="PROSITE" id="PS51569"/>
    </source>
</evidence>
<evidence type="ECO:0000256" key="12">
    <source>
        <dbReference type="SAM" id="MobiDB-lite"/>
    </source>
</evidence>
<comment type="subcellular location">
    <subcellularLocation>
        <location evidence="1 11">Nucleus</location>
    </subcellularLocation>
</comment>
<evidence type="ECO:0000256" key="5">
    <source>
        <dbReference type="ARBA" id="ARBA00022679"/>
    </source>
</evidence>
<organism evidence="14 15">
    <name type="scientific">Rhizoctonia solani</name>
    <dbReference type="NCBI Taxonomy" id="456999"/>
    <lineage>
        <taxon>Eukaryota</taxon>
        <taxon>Fungi</taxon>
        <taxon>Dikarya</taxon>
        <taxon>Basidiomycota</taxon>
        <taxon>Agaricomycotina</taxon>
        <taxon>Agaricomycetes</taxon>
        <taxon>Cantharellales</taxon>
        <taxon>Ceratobasidiaceae</taxon>
        <taxon>Rhizoctonia</taxon>
    </lineage>
</organism>
<dbReference type="SUPFAM" id="SSF53335">
    <property type="entry name" value="S-adenosyl-L-methionine-dependent methyltransferases"/>
    <property type="match status" value="1"/>
</dbReference>
<comment type="activity regulation">
    <text evidence="11">Ubiquitination of histone H2B to form H2BK123ub1 is required for efficient DOT1 methyltransferase activity on histone H3.</text>
</comment>
<keyword evidence="6 11" id="KW-0949">S-adenosyl-L-methionine</keyword>
<keyword evidence="5 11" id="KW-0808">Transferase</keyword>
<dbReference type="GO" id="GO:0032259">
    <property type="term" value="P:methylation"/>
    <property type="evidence" value="ECO:0007669"/>
    <property type="project" value="UniProtKB-KW"/>
</dbReference>
<feature type="domain" description="DOT1" evidence="13">
    <location>
        <begin position="247"/>
        <end position="559"/>
    </location>
</feature>
<protein>
    <recommendedName>
        <fullName evidence="3 11">Histone-lysine N-methyltransferase, H3 lysine-79 specific</fullName>
        <ecNumber evidence="2 11">2.1.1.360</ecNumber>
    </recommendedName>
    <alternativeName>
        <fullName evidence="9 11">Histone H3-K79 methyltransferase</fullName>
    </alternativeName>
</protein>
<dbReference type="EMBL" id="CAJMWT010006155">
    <property type="protein sequence ID" value="CAE6513291.1"/>
    <property type="molecule type" value="Genomic_DNA"/>
</dbReference>
<dbReference type="CDD" id="cd02440">
    <property type="entry name" value="AdoMet_MTases"/>
    <property type="match status" value="1"/>
</dbReference>
<evidence type="ECO:0000256" key="10">
    <source>
        <dbReference type="ARBA" id="ARBA00047770"/>
    </source>
</evidence>
<dbReference type="GO" id="GO:0140956">
    <property type="term" value="F:histone H3K79 trimethyltransferase activity"/>
    <property type="evidence" value="ECO:0007669"/>
    <property type="project" value="UniProtKB-EC"/>
</dbReference>
<evidence type="ECO:0000313" key="15">
    <source>
        <dbReference type="Proteomes" id="UP000663843"/>
    </source>
</evidence>
<evidence type="ECO:0000256" key="1">
    <source>
        <dbReference type="ARBA" id="ARBA00004123"/>
    </source>
</evidence>
<comment type="miscellaneous">
    <text evidence="11">In contrast to other lysine histone methyltransferases, it does not contain a SET domain, suggesting the existence of another mechanism for methylation of lysine residues of histones.</text>
</comment>
<comment type="function">
    <text evidence="11">Histone methyltransferase that specifically trimethylates histone H3 to form H3K79me3. This methylation is required for telomere silencing and for the pachytene checkpoint during the meiotic cell cycle by allowing the recruitment of RAD9 to double strand breaks. Nucleosomes are preferred as substrate compared to free histone.</text>
</comment>
<feature type="region of interest" description="Disordered" evidence="12">
    <location>
        <begin position="242"/>
        <end position="280"/>
    </location>
</feature>